<dbReference type="Proteomes" id="UP001607302">
    <property type="component" value="Unassembled WGS sequence"/>
</dbReference>
<comment type="caution">
    <text evidence="1">The sequence shown here is derived from an EMBL/GenBank/DDBJ whole genome shotgun (WGS) entry which is preliminary data.</text>
</comment>
<gene>
    <name evidence="1" type="ORF">V1478_000242</name>
</gene>
<evidence type="ECO:0000313" key="1">
    <source>
        <dbReference type="EMBL" id="KAL2740101.1"/>
    </source>
</evidence>
<proteinExistence type="predicted"/>
<dbReference type="AlphaFoldDB" id="A0ABD2C4Y5"/>
<sequence>MLNRTRVENRQRTPIQSKLYAIVPMDNTAFGISGHLSLYSATRGNKKDEKIFRIDRCLWRRQERLIR</sequence>
<keyword evidence="2" id="KW-1185">Reference proteome</keyword>
<reference evidence="1 2" key="1">
    <citation type="journal article" date="2024" name="Ann. Entomol. Soc. Am.">
        <title>Genomic analyses of the southern and eastern yellowjacket wasps (Hymenoptera: Vespidae) reveal evolutionary signatures of social life.</title>
        <authorList>
            <person name="Catto M.A."/>
            <person name="Caine P.B."/>
            <person name="Orr S.E."/>
            <person name="Hunt B.G."/>
            <person name="Goodisman M.A.D."/>
        </authorList>
    </citation>
    <scope>NUCLEOTIDE SEQUENCE [LARGE SCALE GENOMIC DNA]</scope>
    <source>
        <strain evidence="1">233</strain>
        <tissue evidence="1">Head and thorax</tissue>
    </source>
</reference>
<name>A0ABD2C4Y5_VESSQ</name>
<dbReference type="EMBL" id="JAUDFV010000020">
    <property type="protein sequence ID" value="KAL2740101.1"/>
    <property type="molecule type" value="Genomic_DNA"/>
</dbReference>
<evidence type="ECO:0000313" key="2">
    <source>
        <dbReference type="Proteomes" id="UP001607302"/>
    </source>
</evidence>
<protein>
    <submittedName>
        <fullName evidence="1">Uncharacterized protein</fullName>
    </submittedName>
</protein>
<accession>A0ABD2C4Y5</accession>
<organism evidence="1 2">
    <name type="scientific">Vespula squamosa</name>
    <name type="common">Southern yellow jacket</name>
    <name type="synonym">Wasp</name>
    <dbReference type="NCBI Taxonomy" id="30214"/>
    <lineage>
        <taxon>Eukaryota</taxon>
        <taxon>Metazoa</taxon>
        <taxon>Ecdysozoa</taxon>
        <taxon>Arthropoda</taxon>
        <taxon>Hexapoda</taxon>
        <taxon>Insecta</taxon>
        <taxon>Pterygota</taxon>
        <taxon>Neoptera</taxon>
        <taxon>Endopterygota</taxon>
        <taxon>Hymenoptera</taxon>
        <taxon>Apocrita</taxon>
        <taxon>Aculeata</taxon>
        <taxon>Vespoidea</taxon>
        <taxon>Vespidae</taxon>
        <taxon>Vespinae</taxon>
        <taxon>Vespula</taxon>
    </lineage>
</organism>